<dbReference type="Gene3D" id="3.80.10.10">
    <property type="entry name" value="Ribonuclease Inhibitor"/>
    <property type="match status" value="1"/>
</dbReference>
<reference evidence="1 2" key="1">
    <citation type="submission" date="2014-02" db="EMBL/GenBank/DDBJ databases">
        <title>Single nucleus genome sequencing reveals high similarity among nuclei of an endomycorrhizal fungus.</title>
        <authorList>
            <person name="Lin K."/>
            <person name="Geurts R."/>
            <person name="Zhang Z."/>
            <person name="Limpens E."/>
            <person name="Saunders D.G."/>
            <person name="Mu D."/>
            <person name="Pang E."/>
            <person name="Cao H."/>
            <person name="Cha H."/>
            <person name="Lin T."/>
            <person name="Zhou Q."/>
            <person name="Shang Y."/>
            <person name="Li Y."/>
            <person name="Ivanov S."/>
            <person name="Sharma T."/>
            <person name="Velzen R.V."/>
            <person name="Ruijter N.D."/>
            <person name="Aanen D.K."/>
            <person name="Win J."/>
            <person name="Kamoun S."/>
            <person name="Bisseling T."/>
            <person name="Huang S."/>
        </authorList>
    </citation>
    <scope>NUCLEOTIDE SEQUENCE [LARGE SCALE GENOMIC DNA]</scope>
    <source>
        <strain evidence="2">DAOM197198w</strain>
    </source>
</reference>
<evidence type="ECO:0000313" key="2">
    <source>
        <dbReference type="Proteomes" id="UP000022910"/>
    </source>
</evidence>
<gene>
    <name evidence="1" type="ORF">RirG_213590</name>
</gene>
<proteinExistence type="predicted"/>
<dbReference type="OrthoDB" id="2336665at2759"/>
<evidence type="ECO:0000313" key="1">
    <source>
        <dbReference type="EMBL" id="EXX56705.1"/>
    </source>
</evidence>
<evidence type="ECO:0008006" key="3">
    <source>
        <dbReference type="Google" id="ProtNLM"/>
    </source>
</evidence>
<keyword evidence="2" id="KW-1185">Reference proteome</keyword>
<accession>A0A015IR47</accession>
<dbReference type="SUPFAM" id="SSF52047">
    <property type="entry name" value="RNI-like"/>
    <property type="match status" value="1"/>
</dbReference>
<dbReference type="InterPro" id="IPR032675">
    <property type="entry name" value="LRR_dom_sf"/>
</dbReference>
<dbReference type="Proteomes" id="UP000022910">
    <property type="component" value="Unassembled WGS sequence"/>
</dbReference>
<dbReference type="EMBL" id="JEMT01027554">
    <property type="protein sequence ID" value="EXX56705.1"/>
    <property type="molecule type" value="Genomic_DNA"/>
</dbReference>
<dbReference type="HOGENOM" id="CLU_028913_1_0_1"/>
<protein>
    <recommendedName>
        <fullName evidence="3">F-box domain-containing protein</fullName>
    </recommendedName>
</protein>
<organism evidence="1 2">
    <name type="scientific">Rhizophagus irregularis (strain DAOM 197198w)</name>
    <name type="common">Glomus intraradices</name>
    <dbReference type="NCBI Taxonomy" id="1432141"/>
    <lineage>
        <taxon>Eukaryota</taxon>
        <taxon>Fungi</taxon>
        <taxon>Fungi incertae sedis</taxon>
        <taxon>Mucoromycota</taxon>
        <taxon>Glomeromycotina</taxon>
        <taxon>Glomeromycetes</taxon>
        <taxon>Glomerales</taxon>
        <taxon>Glomeraceae</taxon>
        <taxon>Rhizophagus</taxon>
    </lineage>
</organism>
<sequence>MSKLNRDIIFFILKELQNDNKSLHSCLLVNRTWCETTAPILWKDPITRYDLTDNACNILFNKMLLHLSEESRNNLKNQGIDLFVETCQQPIFNYISFWKHLDLFFLEHHINHIMEFFKVKSKKKKSIVKNEVLELFINNDKKYISLSIPKYFNTHLFSGAEHCFSKLEYFYCDKYVDDNILKELSMLSTSIKKLELNVRYGSFGGIIELIGAQKNLNQVNLTYDNEDYISNDTFEYCQKPLEESLIKHADTIQYLRMDWEPITNLLSYLINLVSLDLGYLTHLRSMPYNWYHLKNASLPLLKFLKANYIPSKILASIIENTKGYLIEISIHHNNLDDNHFIQAIYQNCPNLSYLNLALSNNSYKEFQNLLINCKFLNKLEIISISYSKIDWIILFEILANFSPISLFKFKFTSTYFYWEYRQRDLKLFLCHWKDRHSMLLQIASKGSCMYITANNPTQQQCQAKRRKLKDLLQRYKDKGIIKKYDIIQADI</sequence>
<name>A0A015IR47_RHIIW</name>
<dbReference type="AlphaFoldDB" id="A0A015IR47"/>
<comment type="caution">
    <text evidence="1">The sequence shown here is derived from an EMBL/GenBank/DDBJ whole genome shotgun (WGS) entry which is preliminary data.</text>
</comment>